<evidence type="ECO:0000256" key="2">
    <source>
        <dbReference type="ARBA" id="ARBA00005752"/>
    </source>
</evidence>
<dbReference type="InterPro" id="IPR029055">
    <property type="entry name" value="Ntn_hydrolases_N"/>
</dbReference>
<evidence type="ECO:0000256" key="10">
    <source>
        <dbReference type="PIRSR" id="PIRSR001589-3"/>
    </source>
</evidence>
<feature type="binding site" evidence="9">
    <location>
        <position position="285"/>
    </location>
    <ligand>
        <name>ATP</name>
        <dbReference type="ChEBI" id="CHEBI:30616"/>
    </ligand>
</feature>
<dbReference type="OrthoDB" id="9763290at2"/>
<dbReference type="GO" id="GO:0004066">
    <property type="term" value="F:asparagine synthase (glutamine-hydrolyzing) activity"/>
    <property type="evidence" value="ECO:0007669"/>
    <property type="project" value="UniProtKB-EC"/>
</dbReference>
<sequence length="585" mass="65985">MCGIAGIMMKGKTKPKTTVLEKIAQALHHRGPDDQGILIKDQVGLVHTRLSIIDLNSGHQPLVDTAGNLLVVNGEIYNYVELRQELKDYPFKTTSDCEPILPLYQKWGAQFTKHLRGMYGLALYDPTQKNLILSRDPFGIKPLYFFEHPDFFAFASEPQAFFAAELLTPEIDPEVRSEAFQLRYTLRSSPIFKNIQRVNPGETLIVRNGQIVDRFILNHLPEAVNASVTLPEALKNLETALENSVGVHLRSDVPYGLFLSGGLDSATVLAMMKRHTDTPIRTYTVGFSGTKVHDEREQAKRLAQHFGTHHTEIDFSEQDFWKILPKVASAVDDLQLDMASLPTFKLAEMARQDVKVVLCGEGGDELLAGYGRYRKTWLPRWLGGRITKVSGTFDKIKYTGKIDDHWKSVLMNFEKEYSSRGFTKMQVAQSIDCATWLANGLMIKLDRCLMAHGVEGRTPFLDPIVAAHTFSLPDKLKATKGHGKWLLRHWLEKNLPIAEPFAKKRGFTVPVGEWIAEKATRVGPFVARQPGVQEVFAPEDVKAIFMSKDKHAQFAAWTLLFYAIWHQIHILRKPVVADTLTLLSL</sequence>
<evidence type="ECO:0000256" key="7">
    <source>
        <dbReference type="ARBA" id="ARBA00048741"/>
    </source>
</evidence>
<dbReference type="Gene3D" id="3.40.50.620">
    <property type="entry name" value="HUPs"/>
    <property type="match status" value="1"/>
</dbReference>
<keyword evidence="6 8" id="KW-0315">Glutamine amidotransferase</keyword>
<evidence type="ECO:0000313" key="12">
    <source>
        <dbReference type="EMBL" id="ARN85114.1"/>
    </source>
</evidence>
<dbReference type="Pfam" id="PF00733">
    <property type="entry name" value="Asn_synthase"/>
    <property type="match status" value="1"/>
</dbReference>
<dbReference type="STRING" id="1414854.GQ61_07225"/>
<evidence type="ECO:0000256" key="3">
    <source>
        <dbReference type="ARBA" id="ARBA00012737"/>
    </source>
</evidence>
<comment type="catalytic activity">
    <reaction evidence="7">
        <text>L-aspartate + L-glutamine + ATP + H2O = L-asparagine + L-glutamate + AMP + diphosphate + H(+)</text>
        <dbReference type="Rhea" id="RHEA:12228"/>
        <dbReference type="ChEBI" id="CHEBI:15377"/>
        <dbReference type="ChEBI" id="CHEBI:15378"/>
        <dbReference type="ChEBI" id="CHEBI:29985"/>
        <dbReference type="ChEBI" id="CHEBI:29991"/>
        <dbReference type="ChEBI" id="CHEBI:30616"/>
        <dbReference type="ChEBI" id="CHEBI:33019"/>
        <dbReference type="ChEBI" id="CHEBI:58048"/>
        <dbReference type="ChEBI" id="CHEBI:58359"/>
        <dbReference type="ChEBI" id="CHEBI:456215"/>
        <dbReference type="EC" id="6.3.5.4"/>
    </reaction>
</comment>
<dbReference type="GO" id="GO:0006529">
    <property type="term" value="P:asparagine biosynthetic process"/>
    <property type="evidence" value="ECO:0007669"/>
    <property type="project" value="UniProtKB-KW"/>
</dbReference>
<evidence type="ECO:0000313" key="13">
    <source>
        <dbReference type="Proteomes" id="UP000237351"/>
    </source>
</evidence>
<evidence type="ECO:0000259" key="11">
    <source>
        <dbReference type="PROSITE" id="PS51278"/>
    </source>
</evidence>
<keyword evidence="13" id="KW-1185">Reference proteome</keyword>
<comment type="similarity">
    <text evidence="2">Belongs to the asparagine synthetase family.</text>
</comment>
<dbReference type="RefSeq" id="WP_085784642.1">
    <property type="nucleotide sequence ID" value="NZ_CP008743.1"/>
</dbReference>
<evidence type="ECO:0000256" key="1">
    <source>
        <dbReference type="ARBA" id="ARBA00005187"/>
    </source>
</evidence>
<dbReference type="NCBIfam" id="TIGR01536">
    <property type="entry name" value="asn_synth_AEB"/>
    <property type="match status" value="1"/>
</dbReference>
<reference evidence="12 13" key="1">
    <citation type="submission" date="2014-06" db="EMBL/GenBank/DDBJ databases">
        <title>The genome of the endonuclear symbiont Nucleicultrix amoebiphila.</title>
        <authorList>
            <person name="Schulz F."/>
            <person name="Horn M."/>
        </authorList>
    </citation>
    <scope>NUCLEOTIDE SEQUENCE [LARGE SCALE GENOMIC DNA]</scope>
    <source>
        <strain evidence="12 13">FS5</strain>
    </source>
</reference>
<organism evidence="12 13">
    <name type="scientific">Candidatus Nucleicultrix amoebiphila FS5</name>
    <dbReference type="NCBI Taxonomy" id="1414854"/>
    <lineage>
        <taxon>Bacteria</taxon>
        <taxon>Pseudomonadati</taxon>
        <taxon>Pseudomonadota</taxon>
        <taxon>Alphaproteobacteria</taxon>
        <taxon>Holosporales</taxon>
        <taxon>Candidatus Nucleicultricaceae</taxon>
        <taxon>Candidatus Nucleicultrix</taxon>
    </lineage>
</organism>
<evidence type="ECO:0000256" key="4">
    <source>
        <dbReference type="ARBA" id="ARBA00022741"/>
    </source>
</evidence>
<feature type="binding site" evidence="9">
    <location>
        <position position="96"/>
    </location>
    <ligand>
        <name>L-glutamine</name>
        <dbReference type="ChEBI" id="CHEBI:58359"/>
    </ligand>
</feature>
<evidence type="ECO:0000256" key="6">
    <source>
        <dbReference type="ARBA" id="ARBA00022962"/>
    </source>
</evidence>
<evidence type="ECO:0000256" key="5">
    <source>
        <dbReference type="ARBA" id="ARBA00022840"/>
    </source>
</evidence>
<keyword evidence="5 9" id="KW-0067">ATP-binding</keyword>
<dbReference type="PIRSF" id="PIRSF001589">
    <property type="entry name" value="Asn_synthetase_glu-h"/>
    <property type="match status" value="1"/>
</dbReference>
<dbReference type="InterPro" id="IPR014729">
    <property type="entry name" value="Rossmann-like_a/b/a_fold"/>
</dbReference>
<dbReference type="InterPro" id="IPR033738">
    <property type="entry name" value="AsnB_N"/>
</dbReference>
<keyword evidence="8" id="KW-0028">Amino-acid biosynthesis</keyword>
<dbReference type="KEGG" id="naf:GQ61_07225"/>
<keyword evidence="4 9" id="KW-0547">Nucleotide-binding</keyword>
<dbReference type="SUPFAM" id="SSF56235">
    <property type="entry name" value="N-terminal nucleophile aminohydrolases (Ntn hydrolases)"/>
    <property type="match status" value="1"/>
</dbReference>
<dbReference type="Gene3D" id="3.60.20.10">
    <property type="entry name" value="Glutamine Phosphoribosylpyrophosphate, subunit 1, domain 1"/>
    <property type="match status" value="1"/>
</dbReference>
<name>A0A1W6N5H6_9PROT</name>
<feature type="active site" description="For GATase activity" evidence="8">
    <location>
        <position position="2"/>
    </location>
</feature>
<dbReference type="Proteomes" id="UP000237351">
    <property type="component" value="Chromosome"/>
</dbReference>
<dbReference type="SUPFAM" id="SSF52402">
    <property type="entry name" value="Adenine nucleotide alpha hydrolases-like"/>
    <property type="match status" value="1"/>
</dbReference>
<dbReference type="EMBL" id="CP008743">
    <property type="protein sequence ID" value="ARN85114.1"/>
    <property type="molecule type" value="Genomic_DNA"/>
</dbReference>
<dbReference type="InterPro" id="IPR017932">
    <property type="entry name" value="GATase_2_dom"/>
</dbReference>
<protein>
    <recommendedName>
        <fullName evidence="3">asparagine synthase (glutamine-hydrolyzing)</fullName>
        <ecNumber evidence="3">6.3.5.4</ecNumber>
    </recommendedName>
</protein>
<evidence type="ECO:0000256" key="8">
    <source>
        <dbReference type="PIRSR" id="PIRSR001589-1"/>
    </source>
</evidence>
<dbReference type="PANTHER" id="PTHR43284">
    <property type="entry name" value="ASPARAGINE SYNTHETASE (GLUTAMINE-HYDROLYZING)"/>
    <property type="match status" value="1"/>
</dbReference>
<dbReference type="PROSITE" id="PS51278">
    <property type="entry name" value="GATASE_TYPE_2"/>
    <property type="match status" value="1"/>
</dbReference>
<dbReference type="AlphaFoldDB" id="A0A1W6N5H6"/>
<dbReference type="EC" id="6.3.5.4" evidence="3"/>
<accession>A0A1W6N5H6</accession>
<comment type="pathway">
    <text evidence="1">Amino-acid biosynthesis; L-asparagine biosynthesis; L-asparagine from L-aspartate (L-Gln route): step 1/1.</text>
</comment>
<dbReference type="CDD" id="cd00712">
    <property type="entry name" value="AsnB"/>
    <property type="match status" value="1"/>
</dbReference>
<dbReference type="InterPro" id="IPR051786">
    <property type="entry name" value="ASN_synthetase/amidase"/>
</dbReference>
<dbReference type="CDD" id="cd01991">
    <property type="entry name" value="Asn_synthase_B_C"/>
    <property type="match status" value="1"/>
</dbReference>
<feature type="domain" description="Glutamine amidotransferase type-2" evidence="11">
    <location>
        <begin position="2"/>
        <end position="209"/>
    </location>
</feature>
<proteinExistence type="inferred from homology"/>
<dbReference type="Pfam" id="PF13537">
    <property type="entry name" value="GATase_7"/>
    <property type="match status" value="1"/>
</dbReference>
<keyword evidence="8" id="KW-0061">Asparagine biosynthesis</keyword>
<gene>
    <name evidence="12" type="ORF">GQ61_07225</name>
</gene>
<dbReference type="GO" id="GO:0005829">
    <property type="term" value="C:cytosol"/>
    <property type="evidence" value="ECO:0007669"/>
    <property type="project" value="TreeGrafter"/>
</dbReference>
<dbReference type="PANTHER" id="PTHR43284:SF1">
    <property type="entry name" value="ASPARAGINE SYNTHETASE"/>
    <property type="match status" value="1"/>
</dbReference>
<evidence type="ECO:0000256" key="9">
    <source>
        <dbReference type="PIRSR" id="PIRSR001589-2"/>
    </source>
</evidence>
<dbReference type="InterPro" id="IPR006426">
    <property type="entry name" value="Asn_synth_AEB"/>
</dbReference>
<dbReference type="InterPro" id="IPR001962">
    <property type="entry name" value="Asn_synthase"/>
</dbReference>
<dbReference type="GO" id="GO:0005524">
    <property type="term" value="F:ATP binding"/>
    <property type="evidence" value="ECO:0007669"/>
    <property type="project" value="UniProtKB-KW"/>
</dbReference>
<feature type="site" description="Important for beta-aspartyl-AMP intermediate formation" evidence="10">
    <location>
        <position position="361"/>
    </location>
</feature>